<accession>A0ACC0C1S9</accession>
<evidence type="ECO:0000313" key="2">
    <source>
        <dbReference type="Proteomes" id="UP001060085"/>
    </source>
</evidence>
<evidence type="ECO:0000313" key="1">
    <source>
        <dbReference type="EMBL" id="KAI5678938.1"/>
    </source>
</evidence>
<dbReference type="Proteomes" id="UP001060085">
    <property type="component" value="Linkage Group LG02"/>
</dbReference>
<reference evidence="2" key="1">
    <citation type="journal article" date="2023" name="Nat. Plants">
        <title>Single-cell RNA sequencing provides a high-resolution roadmap for understanding the multicellular compartmentation of specialized metabolism.</title>
        <authorList>
            <person name="Sun S."/>
            <person name="Shen X."/>
            <person name="Li Y."/>
            <person name="Li Y."/>
            <person name="Wang S."/>
            <person name="Li R."/>
            <person name="Zhang H."/>
            <person name="Shen G."/>
            <person name="Guo B."/>
            <person name="Wei J."/>
            <person name="Xu J."/>
            <person name="St-Pierre B."/>
            <person name="Chen S."/>
            <person name="Sun C."/>
        </authorList>
    </citation>
    <scope>NUCLEOTIDE SEQUENCE [LARGE SCALE GENOMIC DNA]</scope>
</reference>
<comment type="caution">
    <text evidence="1">The sequence shown here is derived from an EMBL/GenBank/DDBJ whole genome shotgun (WGS) entry which is preliminary data.</text>
</comment>
<gene>
    <name evidence="1" type="ORF">M9H77_09888</name>
</gene>
<keyword evidence="2" id="KW-1185">Reference proteome</keyword>
<protein>
    <submittedName>
        <fullName evidence="1">Uncharacterized protein</fullName>
    </submittedName>
</protein>
<proteinExistence type="predicted"/>
<name>A0ACC0C1S9_CATRO</name>
<organism evidence="1 2">
    <name type="scientific">Catharanthus roseus</name>
    <name type="common">Madagascar periwinkle</name>
    <name type="synonym">Vinca rosea</name>
    <dbReference type="NCBI Taxonomy" id="4058"/>
    <lineage>
        <taxon>Eukaryota</taxon>
        <taxon>Viridiplantae</taxon>
        <taxon>Streptophyta</taxon>
        <taxon>Embryophyta</taxon>
        <taxon>Tracheophyta</taxon>
        <taxon>Spermatophyta</taxon>
        <taxon>Magnoliopsida</taxon>
        <taxon>eudicotyledons</taxon>
        <taxon>Gunneridae</taxon>
        <taxon>Pentapetalae</taxon>
        <taxon>asterids</taxon>
        <taxon>lamiids</taxon>
        <taxon>Gentianales</taxon>
        <taxon>Apocynaceae</taxon>
        <taxon>Rauvolfioideae</taxon>
        <taxon>Vinceae</taxon>
        <taxon>Catharanthinae</taxon>
        <taxon>Catharanthus</taxon>
    </lineage>
</organism>
<dbReference type="EMBL" id="CM044702">
    <property type="protein sequence ID" value="KAI5678938.1"/>
    <property type="molecule type" value="Genomic_DNA"/>
</dbReference>
<sequence>MFGFFKSPAKQGSVESGSSASTSASPLHSQAGSEKQNEMTPARRTSSEPVLITPDLKSNLSDDDDDDYFGRRPPSSTTKNRNKNNGRGKKDLDSMSVQELEDYAVNQAEDTTRSVNNCLKIAEDIREDGSRTLETLHHQGEQINRTHMMAVDMDRDLHKGEKLLNNLGGMFSMPWKPKKTRDIKGPMISPDDNHTGKKASKEQREKLGLGPAPKGKATRTPPPEPTNALQKVEMEKEKQDDALSDLSNILGDLKGMASEMGSELDRQNKALDHLQDDVDELNSRVKGANQRARHLLGK</sequence>